<dbReference type="GO" id="GO:0008360">
    <property type="term" value="P:regulation of cell shape"/>
    <property type="evidence" value="ECO:0007669"/>
    <property type="project" value="UniProtKB-KW"/>
</dbReference>
<evidence type="ECO:0000256" key="6">
    <source>
        <dbReference type="ARBA" id="ARBA00022840"/>
    </source>
</evidence>
<evidence type="ECO:0000256" key="8">
    <source>
        <dbReference type="ARBA" id="ARBA00022984"/>
    </source>
</evidence>
<dbReference type="Gene3D" id="3.30.1490.20">
    <property type="entry name" value="ATP-grasp fold, A domain"/>
    <property type="match status" value="1"/>
</dbReference>
<dbReference type="Gene3D" id="3.30.470.20">
    <property type="entry name" value="ATP-grasp fold, B domain"/>
    <property type="match status" value="1"/>
</dbReference>
<comment type="pathway">
    <text evidence="10">Cell wall biogenesis; peptidoglycan biosynthesis.</text>
</comment>
<evidence type="ECO:0000256" key="7">
    <source>
        <dbReference type="ARBA" id="ARBA00022960"/>
    </source>
</evidence>
<dbReference type="PROSITE" id="PS00843">
    <property type="entry name" value="DALA_DALA_LIGASE_1"/>
    <property type="match status" value="1"/>
</dbReference>
<evidence type="ECO:0000256" key="4">
    <source>
        <dbReference type="ARBA" id="ARBA00022598"/>
    </source>
</evidence>
<dbReference type="InterPro" id="IPR005905">
    <property type="entry name" value="D_ala_D_ala"/>
</dbReference>
<keyword evidence="16" id="KW-1185">Reference proteome</keyword>
<dbReference type="PANTHER" id="PTHR23132:SF23">
    <property type="entry name" value="D-ALANINE--D-ALANINE LIGASE B"/>
    <property type="match status" value="1"/>
</dbReference>
<accession>A0A1X7IQI7</accession>
<sequence>MAKRNITVLCGGNSPERAVSLESGRAVAQGLTEAGHSVQEVDLVSSEGVFDLLREKRPDLFFIALHGGWGEDGHIQAVLDMAGVPYTGSGPVGCAVAMDKVVSKAVFSSSGIDVPWGLEVHKGEFPDLSEDLLRWGGLVVKPCCGGSTVGTSIVSHLEDLSPALWGAWEQEDRALVEAYVPGRELTVAVIDFRGVPRALPAVEIAPEGGFYDYRAKYGGGSCYTSPADLAPSLAELLASQACAAHRASGCSIYSRVDFRVDPDGRPWVLEVNTAPGMTSNSLVPKAAKAAGYSFPELLDYIVEESLILRG</sequence>
<dbReference type="PANTHER" id="PTHR23132">
    <property type="entry name" value="D-ALANINE--D-ALANINE LIGASE"/>
    <property type="match status" value="1"/>
</dbReference>
<dbReference type="PROSITE" id="PS50975">
    <property type="entry name" value="ATP_GRASP"/>
    <property type="match status" value="1"/>
</dbReference>
<evidence type="ECO:0000256" key="5">
    <source>
        <dbReference type="ARBA" id="ARBA00022741"/>
    </source>
</evidence>
<dbReference type="GO" id="GO:0046872">
    <property type="term" value="F:metal ion binding"/>
    <property type="evidence" value="ECO:0007669"/>
    <property type="project" value="UniProtKB-KW"/>
</dbReference>
<dbReference type="SUPFAM" id="SSF56059">
    <property type="entry name" value="Glutathione synthetase ATP-binding domain-like"/>
    <property type="match status" value="1"/>
</dbReference>
<dbReference type="GO" id="GO:0009252">
    <property type="term" value="P:peptidoglycan biosynthetic process"/>
    <property type="evidence" value="ECO:0007669"/>
    <property type="project" value="UniProtKB-UniRule"/>
</dbReference>
<keyword evidence="12" id="KW-0464">Manganese</keyword>
<feature type="binding site" evidence="12">
    <location>
        <position position="270"/>
    </location>
    <ligand>
        <name>Mg(2+)</name>
        <dbReference type="ChEBI" id="CHEBI:18420"/>
        <label>1</label>
    </ligand>
</feature>
<organism evidence="15 16">
    <name type="scientific">Dethiosulfovibrio salsuginis</name>
    <dbReference type="NCBI Taxonomy" id="561720"/>
    <lineage>
        <taxon>Bacteria</taxon>
        <taxon>Thermotogati</taxon>
        <taxon>Synergistota</taxon>
        <taxon>Synergistia</taxon>
        <taxon>Synergistales</taxon>
        <taxon>Dethiosulfovibrionaceae</taxon>
        <taxon>Dethiosulfovibrio</taxon>
    </lineage>
</organism>
<proteinExistence type="inferred from homology"/>
<evidence type="ECO:0000256" key="12">
    <source>
        <dbReference type="PIRSR" id="PIRSR039102-3"/>
    </source>
</evidence>
<comment type="subcellular location">
    <subcellularLocation>
        <location evidence="1 10">Cytoplasm</location>
    </subcellularLocation>
</comment>
<keyword evidence="8 10" id="KW-0573">Peptidoglycan synthesis</keyword>
<keyword evidence="9 10" id="KW-0961">Cell wall biogenesis/degradation</keyword>
<dbReference type="InterPro" id="IPR013815">
    <property type="entry name" value="ATP_grasp_subdomain_1"/>
</dbReference>
<keyword evidence="12" id="KW-0460">Magnesium</keyword>
<keyword evidence="6 13" id="KW-0067">ATP-binding</keyword>
<reference evidence="16" key="1">
    <citation type="submission" date="2017-04" db="EMBL/GenBank/DDBJ databases">
        <authorList>
            <person name="Varghese N."/>
            <person name="Submissions S."/>
        </authorList>
    </citation>
    <scope>NUCLEOTIDE SEQUENCE [LARGE SCALE GENOMIC DNA]</scope>
    <source>
        <strain evidence="16">USBA 82</strain>
    </source>
</reference>
<protein>
    <recommendedName>
        <fullName evidence="10">D-alanine--D-alanine ligase</fullName>
        <ecNumber evidence="10">6.3.2.4</ecNumber>
    </recommendedName>
    <alternativeName>
        <fullName evidence="10">D-Ala-D-Ala ligase</fullName>
    </alternativeName>
    <alternativeName>
        <fullName evidence="10">D-alanylalanine synthetase</fullName>
    </alternativeName>
</protein>
<dbReference type="Pfam" id="PF07478">
    <property type="entry name" value="Dala_Dala_lig_C"/>
    <property type="match status" value="1"/>
</dbReference>
<feature type="binding site" evidence="12">
    <location>
        <position position="272"/>
    </location>
    <ligand>
        <name>Mg(2+)</name>
        <dbReference type="ChEBI" id="CHEBI:18420"/>
        <label>2</label>
    </ligand>
</feature>
<dbReference type="GO" id="GO:0005737">
    <property type="term" value="C:cytoplasm"/>
    <property type="evidence" value="ECO:0007669"/>
    <property type="project" value="UniProtKB-SubCell"/>
</dbReference>
<dbReference type="InterPro" id="IPR011095">
    <property type="entry name" value="Dala_Dala_lig_C"/>
</dbReference>
<name>A0A1X7IQI7_9BACT</name>
<dbReference type="EC" id="6.3.2.4" evidence="10"/>
<dbReference type="GO" id="GO:0005524">
    <property type="term" value="F:ATP binding"/>
    <property type="evidence" value="ECO:0007669"/>
    <property type="project" value="UniProtKB-UniRule"/>
</dbReference>
<dbReference type="InterPro" id="IPR000291">
    <property type="entry name" value="D-Ala_lig_Van_CS"/>
</dbReference>
<keyword evidence="7 10" id="KW-0133">Cell shape</keyword>
<evidence type="ECO:0000256" key="3">
    <source>
        <dbReference type="ARBA" id="ARBA00022490"/>
    </source>
</evidence>
<dbReference type="STRING" id="561720.SAMN06275492_10448"/>
<feature type="active site" evidence="11">
    <location>
        <position position="16"/>
    </location>
</feature>
<evidence type="ECO:0000256" key="10">
    <source>
        <dbReference type="HAMAP-Rule" id="MF_00047"/>
    </source>
</evidence>
<dbReference type="UniPathway" id="UPA00219"/>
<evidence type="ECO:0000259" key="14">
    <source>
        <dbReference type="PROSITE" id="PS50975"/>
    </source>
</evidence>
<comment type="cofactor">
    <cofactor evidence="12">
        <name>Mg(2+)</name>
        <dbReference type="ChEBI" id="CHEBI:18420"/>
    </cofactor>
    <cofactor evidence="12">
        <name>Mn(2+)</name>
        <dbReference type="ChEBI" id="CHEBI:29035"/>
    </cofactor>
    <text evidence="12">Binds 2 magnesium or manganese ions per subunit.</text>
</comment>
<dbReference type="GO" id="GO:0008716">
    <property type="term" value="F:D-alanine-D-alanine ligase activity"/>
    <property type="evidence" value="ECO:0007669"/>
    <property type="project" value="UniProtKB-UniRule"/>
</dbReference>
<dbReference type="InterPro" id="IPR011127">
    <property type="entry name" value="Dala_Dala_lig_N"/>
</dbReference>
<dbReference type="Gene3D" id="3.40.50.20">
    <property type="match status" value="1"/>
</dbReference>
<comment type="similarity">
    <text evidence="2 10">Belongs to the D-alanine--D-alanine ligase family.</text>
</comment>
<keyword evidence="5 13" id="KW-0547">Nucleotide-binding</keyword>
<dbReference type="InterPro" id="IPR016185">
    <property type="entry name" value="PreATP-grasp_dom_sf"/>
</dbReference>
<dbReference type="InterPro" id="IPR011761">
    <property type="entry name" value="ATP-grasp"/>
</dbReference>
<evidence type="ECO:0000256" key="1">
    <source>
        <dbReference type="ARBA" id="ARBA00004496"/>
    </source>
</evidence>
<evidence type="ECO:0000256" key="11">
    <source>
        <dbReference type="PIRSR" id="PIRSR039102-1"/>
    </source>
</evidence>
<dbReference type="EMBL" id="FXBB01000004">
    <property type="protein sequence ID" value="SMG17288.1"/>
    <property type="molecule type" value="Genomic_DNA"/>
</dbReference>
<comment type="function">
    <text evidence="10">Cell wall formation.</text>
</comment>
<keyword evidence="4 10" id="KW-0436">Ligase</keyword>
<comment type="catalytic activity">
    <reaction evidence="10">
        <text>2 D-alanine + ATP = D-alanyl-D-alanine + ADP + phosphate + H(+)</text>
        <dbReference type="Rhea" id="RHEA:11224"/>
        <dbReference type="ChEBI" id="CHEBI:15378"/>
        <dbReference type="ChEBI" id="CHEBI:30616"/>
        <dbReference type="ChEBI" id="CHEBI:43474"/>
        <dbReference type="ChEBI" id="CHEBI:57416"/>
        <dbReference type="ChEBI" id="CHEBI:57822"/>
        <dbReference type="ChEBI" id="CHEBI:456216"/>
        <dbReference type="EC" id="6.3.2.4"/>
    </reaction>
</comment>
<keyword evidence="3 10" id="KW-0963">Cytoplasm</keyword>
<dbReference type="Proteomes" id="UP000193355">
    <property type="component" value="Unassembled WGS sequence"/>
</dbReference>
<dbReference type="GO" id="GO:0071555">
    <property type="term" value="P:cell wall organization"/>
    <property type="evidence" value="ECO:0007669"/>
    <property type="project" value="UniProtKB-KW"/>
</dbReference>
<evidence type="ECO:0000256" key="2">
    <source>
        <dbReference type="ARBA" id="ARBA00010871"/>
    </source>
</evidence>
<feature type="active site" evidence="11">
    <location>
        <position position="281"/>
    </location>
</feature>
<dbReference type="PIRSF" id="PIRSF039102">
    <property type="entry name" value="Ddl/VanB"/>
    <property type="match status" value="1"/>
</dbReference>
<feature type="binding site" evidence="12">
    <location>
        <position position="270"/>
    </location>
    <ligand>
        <name>Mg(2+)</name>
        <dbReference type="ChEBI" id="CHEBI:18420"/>
        <label>2</label>
    </ligand>
</feature>
<feature type="binding site" evidence="12">
    <location>
        <position position="257"/>
    </location>
    <ligand>
        <name>Mg(2+)</name>
        <dbReference type="ChEBI" id="CHEBI:18420"/>
        <label>1</label>
    </ligand>
</feature>
<keyword evidence="12" id="KW-0479">Metal-binding</keyword>
<dbReference type="Pfam" id="PF01820">
    <property type="entry name" value="Dala_Dala_lig_N"/>
    <property type="match status" value="1"/>
</dbReference>
<dbReference type="NCBIfam" id="NF002378">
    <property type="entry name" value="PRK01372.1"/>
    <property type="match status" value="1"/>
</dbReference>
<dbReference type="HAMAP" id="MF_00047">
    <property type="entry name" value="Dala_Dala_lig"/>
    <property type="match status" value="1"/>
</dbReference>
<dbReference type="RefSeq" id="WP_085543866.1">
    <property type="nucleotide sequence ID" value="NZ_FXBB01000004.1"/>
</dbReference>
<evidence type="ECO:0000313" key="15">
    <source>
        <dbReference type="EMBL" id="SMG17288.1"/>
    </source>
</evidence>
<evidence type="ECO:0000256" key="13">
    <source>
        <dbReference type="PROSITE-ProRule" id="PRU00409"/>
    </source>
</evidence>
<dbReference type="AlphaFoldDB" id="A0A1X7IQI7"/>
<feature type="domain" description="ATP-grasp" evidence="14">
    <location>
        <begin position="104"/>
        <end position="303"/>
    </location>
</feature>
<evidence type="ECO:0000256" key="9">
    <source>
        <dbReference type="ARBA" id="ARBA00023316"/>
    </source>
</evidence>
<dbReference type="PROSITE" id="PS00844">
    <property type="entry name" value="DALA_DALA_LIGASE_2"/>
    <property type="match status" value="1"/>
</dbReference>
<gene>
    <name evidence="10" type="primary">ddl</name>
    <name evidence="15" type="ORF">SAMN06275492_10448</name>
</gene>
<feature type="active site" evidence="11">
    <location>
        <position position="147"/>
    </location>
</feature>
<evidence type="ECO:0000313" key="16">
    <source>
        <dbReference type="Proteomes" id="UP000193355"/>
    </source>
</evidence>
<dbReference type="SUPFAM" id="SSF52440">
    <property type="entry name" value="PreATP-grasp domain"/>
    <property type="match status" value="1"/>
</dbReference>